<dbReference type="SUPFAM" id="SSF54928">
    <property type="entry name" value="RNA-binding domain, RBD"/>
    <property type="match status" value="1"/>
</dbReference>
<dbReference type="InterPro" id="IPR032675">
    <property type="entry name" value="LRR_dom_sf"/>
</dbReference>
<accession>A0A7R8ZP52</accession>
<reference evidence="2" key="1">
    <citation type="submission" date="2020-11" db="EMBL/GenBank/DDBJ databases">
        <authorList>
            <person name="Tran Van P."/>
        </authorList>
    </citation>
    <scope>NUCLEOTIDE SEQUENCE</scope>
</reference>
<evidence type="ECO:0000313" key="2">
    <source>
        <dbReference type="EMBL" id="CAD7226482.1"/>
    </source>
</evidence>
<dbReference type="SUPFAM" id="SSF52047">
    <property type="entry name" value="RNI-like"/>
    <property type="match status" value="1"/>
</dbReference>
<sequence length="466" mass="54035">MATASSPSVDASALKDPGVIYFVRYFNYRLSHYDAVQFFARFGTLSRCDMVRKPRGEKVGFLFVEFPEVPQEESALLKVRKVPTADGKSSSRCFVRRGKRKKTPEQIEAAREKKCQQRLRFRKKLKINKRRLGNFLVRFIPADFNEDDEEEEFWERMDDRVWAMDEQEANEVPLGDPTAANKKARKKKRGRHKHYLERQRIAEAKKQAQTDVDEEPEVSENVVEVADVELVSGEDVFGPLFVDQSLHCMFSHLDFISQIRFREVCRFTRLIHDDLLKSLRSVKLHGPWVPLCPVPPREVSLLPPTVTPGVLEKVVERCPALKSLSLTGNMRLPFYFTNILTRKPMSHLTHLQIGALNEAYHRSFITTHGLLDIARSCRNLESLVLYFDIGEKAVTKFLELAQNLRNLELYLPYMYQVNLKFPAMKLETVSLMLRDGGRDTEARYPRHIPFFVRVSKNFPSLRKNAE</sequence>
<dbReference type="Pfam" id="PF00076">
    <property type="entry name" value="RRM_1"/>
    <property type="match status" value="1"/>
</dbReference>
<gene>
    <name evidence="2" type="ORF">CTOB1V02_LOCUS4400</name>
</gene>
<dbReference type="Gene3D" id="3.30.70.330">
    <property type="match status" value="1"/>
</dbReference>
<organism evidence="2">
    <name type="scientific">Cyprideis torosa</name>
    <dbReference type="NCBI Taxonomy" id="163714"/>
    <lineage>
        <taxon>Eukaryota</taxon>
        <taxon>Metazoa</taxon>
        <taxon>Ecdysozoa</taxon>
        <taxon>Arthropoda</taxon>
        <taxon>Crustacea</taxon>
        <taxon>Oligostraca</taxon>
        <taxon>Ostracoda</taxon>
        <taxon>Podocopa</taxon>
        <taxon>Podocopida</taxon>
        <taxon>Cytherocopina</taxon>
        <taxon>Cytheroidea</taxon>
        <taxon>Cytherideidae</taxon>
        <taxon>Cyprideis</taxon>
    </lineage>
</organism>
<proteinExistence type="predicted"/>
<dbReference type="CDD" id="cd00590">
    <property type="entry name" value="RRM_SF"/>
    <property type="match status" value="1"/>
</dbReference>
<dbReference type="Gene3D" id="3.80.10.10">
    <property type="entry name" value="Ribonuclease Inhibitor"/>
    <property type="match status" value="1"/>
</dbReference>
<dbReference type="AlphaFoldDB" id="A0A7R8ZP52"/>
<dbReference type="InterPro" id="IPR000504">
    <property type="entry name" value="RRM_dom"/>
</dbReference>
<dbReference type="GO" id="GO:0003723">
    <property type="term" value="F:RNA binding"/>
    <property type="evidence" value="ECO:0007669"/>
    <property type="project" value="UniProtKB-UniRule"/>
</dbReference>
<name>A0A7R8ZP52_9CRUS</name>
<dbReference type="EMBL" id="OB660841">
    <property type="protein sequence ID" value="CAD7226482.1"/>
    <property type="molecule type" value="Genomic_DNA"/>
</dbReference>
<protein>
    <submittedName>
        <fullName evidence="2">Uncharacterized protein</fullName>
    </submittedName>
</protein>
<dbReference type="OrthoDB" id="423607at2759"/>
<feature type="compositionally biased region" description="Basic residues" evidence="1">
    <location>
        <begin position="182"/>
        <end position="192"/>
    </location>
</feature>
<dbReference type="InterPro" id="IPR035979">
    <property type="entry name" value="RBD_domain_sf"/>
</dbReference>
<feature type="region of interest" description="Disordered" evidence="1">
    <location>
        <begin position="172"/>
        <end position="192"/>
    </location>
</feature>
<evidence type="ECO:0000256" key="1">
    <source>
        <dbReference type="SAM" id="MobiDB-lite"/>
    </source>
</evidence>
<dbReference type="PROSITE" id="PS50102">
    <property type="entry name" value="RRM"/>
    <property type="match status" value="1"/>
</dbReference>
<dbReference type="InterPro" id="IPR012677">
    <property type="entry name" value="Nucleotide-bd_a/b_plait_sf"/>
</dbReference>